<dbReference type="Proteomes" id="UP000192330">
    <property type="component" value="Unassembled WGS sequence"/>
</dbReference>
<keyword evidence="1" id="KW-1133">Transmembrane helix</keyword>
<evidence type="ECO:0000313" key="3">
    <source>
        <dbReference type="EMBL" id="SMD11488.1"/>
    </source>
</evidence>
<sequence length="233" mass="24873">MFRKFLLPLIFLAVPCTAIASTVNINLNSGGEYYQSLYGIRDDTVTRGGDLAGMIVTASYVDGTTDTVTFGATWGAWGQANGSGFEISLEWKAFELSVTKSLKSLSLDTRAASAVFDASTSTRLGDDTYGTKVGYAFSVFGDYDPEGVIDVNYSQAFVLAGHERAPDTYTRLSIDFSGLEGGGLSRNLQFRSDLDSLAVSGDLSSVPLPASLLLFASAFGIMRASVARKRTAR</sequence>
<gene>
    <name evidence="3" type="ORF">SAMN06295998_13516</name>
</gene>
<evidence type="ECO:0000313" key="4">
    <source>
        <dbReference type="Proteomes" id="UP000192330"/>
    </source>
</evidence>
<name>A0A1W2EQT7_9RHOB</name>
<dbReference type="STRING" id="1387277.SAMN06295998_13516"/>
<feature type="signal peptide" evidence="2">
    <location>
        <begin position="1"/>
        <end position="20"/>
    </location>
</feature>
<keyword evidence="1" id="KW-0472">Membrane</keyword>
<keyword evidence="2" id="KW-0732">Signal</keyword>
<evidence type="ECO:0000256" key="2">
    <source>
        <dbReference type="SAM" id="SignalP"/>
    </source>
</evidence>
<dbReference type="OrthoDB" id="733404at2"/>
<keyword evidence="4" id="KW-1185">Reference proteome</keyword>
<feature type="transmembrane region" description="Helical" evidence="1">
    <location>
        <begin position="206"/>
        <end position="226"/>
    </location>
</feature>
<reference evidence="3 4" key="1">
    <citation type="submission" date="2017-04" db="EMBL/GenBank/DDBJ databases">
        <authorList>
            <person name="Afonso C.L."/>
            <person name="Miller P.J."/>
            <person name="Scott M.A."/>
            <person name="Spackman E."/>
            <person name="Goraichik I."/>
            <person name="Dimitrov K.M."/>
            <person name="Suarez D.L."/>
            <person name="Swayne D.E."/>
        </authorList>
    </citation>
    <scope>NUCLEOTIDE SEQUENCE [LARGE SCALE GENOMIC DNA]</scope>
    <source>
        <strain evidence="3 4">CGMCC 1.12644</strain>
    </source>
</reference>
<keyword evidence="1" id="KW-0812">Transmembrane</keyword>
<dbReference type="RefSeq" id="WP_143514688.1">
    <property type="nucleotide sequence ID" value="NZ_FWYD01000035.1"/>
</dbReference>
<protein>
    <recommendedName>
        <fullName evidence="5">VPLPA-CTERM protein sorting domain-containing protein</fullName>
    </recommendedName>
</protein>
<organism evidence="3 4">
    <name type="scientific">Primorskyibacter flagellatus</name>
    <dbReference type="NCBI Taxonomy" id="1387277"/>
    <lineage>
        <taxon>Bacteria</taxon>
        <taxon>Pseudomonadati</taxon>
        <taxon>Pseudomonadota</taxon>
        <taxon>Alphaproteobacteria</taxon>
        <taxon>Rhodobacterales</taxon>
        <taxon>Roseobacteraceae</taxon>
        <taxon>Primorskyibacter</taxon>
    </lineage>
</organism>
<accession>A0A1W2EQT7</accession>
<feature type="chain" id="PRO_5012868092" description="VPLPA-CTERM protein sorting domain-containing protein" evidence="2">
    <location>
        <begin position="21"/>
        <end position="233"/>
    </location>
</feature>
<proteinExistence type="predicted"/>
<evidence type="ECO:0000256" key="1">
    <source>
        <dbReference type="SAM" id="Phobius"/>
    </source>
</evidence>
<evidence type="ECO:0008006" key="5">
    <source>
        <dbReference type="Google" id="ProtNLM"/>
    </source>
</evidence>
<dbReference type="AlphaFoldDB" id="A0A1W2EQT7"/>
<dbReference type="EMBL" id="FWYD01000035">
    <property type="protein sequence ID" value="SMD11488.1"/>
    <property type="molecule type" value="Genomic_DNA"/>
</dbReference>